<dbReference type="EMBL" id="LRGB01001574">
    <property type="protein sequence ID" value="KZS11683.1"/>
    <property type="molecule type" value="Genomic_DNA"/>
</dbReference>
<name>A0A164UUK4_9CRUS</name>
<dbReference type="SMART" id="SM00028">
    <property type="entry name" value="TPR"/>
    <property type="match status" value="4"/>
</dbReference>
<keyword evidence="5 11" id="KW-0963">Cytoplasm</keyword>
<dbReference type="GO" id="GO:0005783">
    <property type="term" value="C:endoplasmic reticulum"/>
    <property type="evidence" value="ECO:0007669"/>
    <property type="project" value="UniProtKB-SubCell"/>
</dbReference>
<evidence type="ECO:0000256" key="2">
    <source>
        <dbReference type="ARBA" id="ARBA00004496"/>
    </source>
</evidence>
<keyword evidence="10 11" id="KW-0687">Ribonucleoprotein</keyword>
<evidence type="ECO:0000256" key="10">
    <source>
        <dbReference type="ARBA" id="ARBA00023274"/>
    </source>
</evidence>
<evidence type="ECO:0000313" key="13">
    <source>
        <dbReference type="Proteomes" id="UP000076858"/>
    </source>
</evidence>
<dbReference type="InterPro" id="IPR013699">
    <property type="entry name" value="Signal_recog_part_SRP72_RNA-bd"/>
</dbReference>
<organism evidence="12 13">
    <name type="scientific">Daphnia magna</name>
    <dbReference type="NCBI Taxonomy" id="35525"/>
    <lineage>
        <taxon>Eukaryota</taxon>
        <taxon>Metazoa</taxon>
        <taxon>Ecdysozoa</taxon>
        <taxon>Arthropoda</taxon>
        <taxon>Crustacea</taxon>
        <taxon>Branchiopoda</taxon>
        <taxon>Diplostraca</taxon>
        <taxon>Cladocera</taxon>
        <taxon>Anomopoda</taxon>
        <taxon>Daphniidae</taxon>
        <taxon>Daphnia</taxon>
    </lineage>
</organism>
<reference evidence="12 13" key="1">
    <citation type="submission" date="2016-03" db="EMBL/GenBank/DDBJ databases">
        <title>EvidentialGene: Evidence-directed Construction of Genes on Genomes.</title>
        <authorList>
            <person name="Gilbert D.G."/>
            <person name="Choi J.-H."/>
            <person name="Mockaitis K."/>
            <person name="Colbourne J."/>
            <person name="Pfrender M."/>
        </authorList>
    </citation>
    <scope>NUCLEOTIDE SEQUENCE [LARGE SCALE GENOMIC DNA]</scope>
    <source>
        <strain evidence="12 13">Xinb3</strain>
        <tissue evidence="12">Complete organism</tissue>
    </source>
</reference>
<evidence type="ECO:0000256" key="3">
    <source>
        <dbReference type="ARBA" id="ARBA00007676"/>
    </source>
</evidence>
<evidence type="ECO:0000256" key="9">
    <source>
        <dbReference type="ARBA" id="ARBA00023135"/>
    </source>
</evidence>
<protein>
    <recommendedName>
        <fullName evidence="4 11">Signal recognition particle subunit SRP72</fullName>
    </recommendedName>
</protein>
<dbReference type="GO" id="GO:0005786">
    <property type="term" value="C:signal recognition particle, endoplasmic reticulum targeting"/>
    <property type="evidence" value="ECO:0007669"/>
    <property type="project" value="UniProtKB-UniRule"/>
</dbReference>
<sequence>MAASAKADVNLTALYAELNKFGKNGDFNRAIKVAKKILDEAPNEVNAHKCLVVCYIQESDFKNGLAVINKNPSLSETMSFEKAYCLYRLNRTQESLAVLNKEANLETKHKELKAQVLYRMERFAECLELYKELIKNSQDDYEAERETNLSAVVASLSLEGTKTNLTMSTDDSYELSYNEAIRLIGEGKNAEAEAQLRKAESLCRKSLEEDGATEEEIEDELALIRVQLGYVTQLQGRTSESQQVYQMVLKQKPSDVALSAIAANNSAVINGAQNIFDSRRKLKMTRTAVEENDAKFTTRQKQALAVNQCLFLGATAQVEQCRKAIEELKKTYPDGIIEVLLLQATLEYKANRLEEALATLASAKPDSALIAGLAALQLLLEKREFDRATAHLEQLLKQHFRLGLLGSLVSLHSARGQRDKAISLVNEALDKFNKTKADNQVKLLRQAAAFHLKGGEPEKAAACLEQLWKLDPSDTATLARLVLLYSQFDPAVAQKRSQQLPPLEFDAGVSALDVDALESATWALGLKHSRKGPPTGGPTSPGSTGSKKLDEKKLNKKKPKKRKKLPKRYDPKVAPDPERWLPRRERSTYRPKKQRDRRYRDARPDVGKGTQGSSAAMQEAENKFDMSNVKATAKPAAAASSPTTKTLPAASSQRSKPGQGQKKKKRSGKF</sequence>
<comment type="subcellular location">
    <subcellularLocation>
        <location evidence="2 11">Cytoplasm</location>
    </subcellularLocation>
    <subcellularLocation>
        <location evidence="1">Endoplasmic reticulum</location>
    </subcellularLocation>
</comment>
<dbReference type="AlphaFoldDB" id="A0A164UUK4"/>
<evidence type="ECO:0000313" key="12">
    <source>
        <dbReference type="EMBL" id="KZS11683.1"/>
    </source>
</evidence>
<evidence type="ECO:0000256" key="4">
    <source>
        <dbReference type="ARBA" id="ARBA00018350"/>
    </source>
</evidence>
<keyword evidence="6" id="KW-0677">Repeat</keyword>
<dbReference type="PANTHER" id="PTHR14094">
    <property type="entry name" value="SIGNAL RECOGNITION PARTICLE 72"/>
    <property type="match status" value="1"/>
</dbReference>
<keyword evidence="7" id="KW-0802">TPR repeat</keyword>
<keyword evidence="13" id="KW-1185">Reference proteome</keyword>
<dbReference type="Pfam" id="PF08492">
    <property type="entry name" value="SRP72"/>
    <property type="match status" value="1"/>
</dbReference>
<evidence type="ECO:0000256" key="1">
    <source>
        <dbReference type="ARBA" id="ARBA00004240"/>
    </source>
</evidence>
<dbReference type="InterPro" id="IPR019734">
    <property type="entry name" value="TPR_rpt"/>
</dbReference>
<dbReference type="Proteomes" id="UP000076858">
    <property type="component" value="Unassembled WGS sequence"/>
</dbReference>
<dbReference type="SUPFAM" id="SSF48452">
    <property type="entry name" value="TPR-like"/>
    <property type="match status" value="2"/>
</dbReference>
<dbReference type="PIRSF" id="PIRSF038922">
    <property type="entry name" value="SRP72"/>
    <property type="match status" value="1"/>
</dbReference>
<dbReference type="STRING" id="35525.A0A164UUK4"/>
<dbReference type="PANTHER" id="PTHR14094:SF9">
    <property type="entry name" value="SIGNAL RECOGNITION PARTICLE SUBUNIT SRP72"/>
    <property type="match status" value="1"/>
</dbReference>
<dbReference type="OrthoDB" id="5421607at2759"/>
<dbReference type="InterPro" id="IPR011990">
    <property type="entry name" value="TPR-like_helical_dom_sf"/>
</dbReference>
<dbReference type="FunFam" id="1.25.40.10:FF:000062">
    <property type="entry name" value="Signal recognition particle subunit SRP72"/>
    <property type="match status" value="1"/>
</dbReference>
<dbReference type="Gene3D" id="1.25.40.10">
    <property type="entry name" value="Tetratricopeptide repeat domain"/>
    <property type="match status" value="2"/>
</dbReference>
<evidence type="ECO:0000256" key="11">
    <source>
        <dbReference type="PIRNR" id="PIRNR038922"/>
    </source>
</evidence>
<comment type="similarity">
    <text evidence="3 11">Belongs to the SRP72 family.</text>
</comment>
<comment type="function">
    <text evidence="11">Component of the signal recognition particle (SRP) complex, a ribonucleoprotein complex that mediates the cotranslational targeting of secretory and membrane proteins to the endoplasmic reticulum (ER).</text>
</comment>
<evidence type="ECO:0000256" key="7">
    <source>
        <dbReference type="ARBA" id="ARBA00022803"/>
    </source>
</evidence>
<keyword evidence="8" id="KW-0256">Endoplasmic reticulum</keyword>
<dbReference type="InterPro" id="IPR031545">
    <property type="entry name" value="SRP72_TPR-like"/>
</dbReference>
<dbReference type="GO" id="GO:0008312">
    <property type="term" value="F:7S RNA binding"/>
    <property type="evidence" value="ECO:0007669"/>
    <property type="project" value="InterPro"/>
</dbReference>
<keyword evidence="9 11" id="KW-0733">Signal recognition particle</keyword>
<evidence type="ECO:0000256" key="5">
    <source>
        <dbReference type="ARBA" id="ARBA00022490"/>
    </source>
</evidence>
<evidence type="ECO:0000256" key="8">
    <source>
        <dbReference type="ARBA" id="ARBA00022824"/>
    </source>
</evidence>
<dbReference type="GO" id="GO:0006614">
    <property type="term" value="P:SRP-dependent cotranslational protein targeting to membrane"/>
    <property type="evidence" value="ECO:0007669"/>
    <property type="project" value="UniProtKB-UniRule"/>
</dbReference>
<dbReference type="InterPro" id="IPR026270">
    <property type="entry name" value="SRP72"/>
</dbReference>
<dbReference type="GO" id="GO:0043022">
    <property type="term" value="F:ribosome binding"/>
    <property type="evidence" value="ECO:0007669"/>
    <property type="project" value="TreeGrafter"/>
</dbReference>
<accession>A0A164UUK4</accession>
<proteinExistence type="inferred from homology"/>
<dbReference type="Pfam" id="PF17004">
    <property type="entry name" value="SRP_TPR_like"/>
    <property type="match status" value="1"/>
</dbReference>
<gene>
    <name evidence="12" type="ORF">APZ42_023620</name>
</gene>
<comment type="caution">
    <text evidence="12">The sequence shown here is derived from an EMBL/GenBank/DDBJ whole genome shotgun (WGS) entry which is preliminary data.</text>
</comment>
<evidence type="ECO:0000256" key="6">
    <source>
        <dbReference type="ARBA" id="ARBA00022737"/>
    </source>
</evidence>